<dbReference type="InterPro" id="IPR021973">
    <property type="entry name" value="SprA-related"/>
</dbReference>
<evidence type="ECO:0000256" key="1">
    <source>
        <dbReference type="SAM" id="MobiDB-lite"/>
    </source>
</evidence>
<proteinExistence type="predicted"/>
<sequence length="242" mass="25381">MPIATPGSGATPAAGDELPGRASAAGSARENRSDSLTPESDKARQPSEMSTKERAQELQEQQVVRQLSARDREVRQHEMAHQAAGGGHTGAVSYTFQRGPDGRMYAVGGEVSIDTSAVSGDPRATLEKAEAIIRAAMAPAEPSSQDYRVAASARAMAAEARAELAKLEESEQEDTAEADDAGKDESVSEAESTQSKATGNAQLQDTARQAAPQPLNTVQQQLIEAGVYTSLYPSGSLLNLQA</sequence>
<dbReference type="Proteomes" id="UP001159257">
    <property type="component" value="Unassembled WGS sequence"/>
</dbReference>
<keyword evidence="3" id="KW-1185">Reference proteome</keyword>
<name>A0ABY1S020_9GAMM</name>
<feature type="compositionally biased region" description="Low complexity" evidence="1">
    <location>
        <begin position="1"/>
        <end position="15"/>
    </location>
</feature>
<reference evidence="2 3" key="1">
    <citation type="submission" date="2017-05" db="EMBL/GenBank/DDBJ databases">
        <authorList>
            <person name="Varghese N."/>
            <person name="Submissions S."/>
        </authorList>
    </citation>
    <scope>NUCLEOTIDE SEQUENCE [LARGE SCALE GENOMIC DNA]</scope>
    <source>
        <strain evidence="2 3">CGMCC 1.7287</strain>
    </source>
</reference>
<evidence type="ECO:0000313" key="3">
    <source>
        <dbReference type="Proteomes" id="UP001159257"/>
    </source>
</evidence>
<feature type="region of interest" description="Disordered" evidence="1">
    <location>
        <begin position="1"/>
        <end position="95"/>
    </location>
</feature>
<accession>A0ABY1S020</accession>
<comment type="caution">
    <text evidence="2">The sequence shown here is derived from an EMBL/GenBank/DDBJ whole genome shotgun (WGS) entry which is preliminary data.</text>
</comment>
<feature type="compositionally biased region" description="Low complexity" evidence="1">
    <location>
        <begin position="58"/>
        <end position="67"/>
    </location>
</feature>
<organism evidence="2 3">
    <name type="scientific">Marinobacterium sediminicola</name>
    <dbReference type="NCBI Taxonomy" id="518898"/>
    <lineage>
        <taxon>Bacteria</taxon>
        <taxon>Pseudomonadati</taxon>
        <taxon>Pseudomonadota</taxon>
        <taxon>Gammaproteobacteria</taxon>
        <taxon>Oceanospirillales</taxon>
        <taxon>Oceanospirillaceae</taxon>
        <taxon>Marinobacterium</taxon>
    </lineage>
</organism>
<feature type="compositionally biased region" description="Basic and acidic residues" evidence="1">
    <location>
        <begin position="68"/>
        <end position="80"/>
    </location>
</feature>
<dbReference type="EMBL" id="FXWV01000006">
    <property type="protein sequence ID" value="SMR74461.1"/>
    <property type="molecule type" value="Genomic_DNA"/>
</dbReference>
<protein>
    <submittedName>
        <fullName evidence="2">SprA-related family protein</fullName>
    </submittedName>
</protein>
<dbReference type="RefSeq" id="WP_239041585.1">
    <property type="nucleotide sequence ID" value="NZ_BAAAEY010000006.1"/>
</dbReference>
<feature type="compositionally biased region" description="Polar residues" evidence="1">
    <location>
        <begin position="189"/>
        <end position="207"/>
    </location>
</feature>
<feature type="compositionally biased region" description="Acidic residues" evidence="1">
    <location>
        <begin position="170"/>
        <end position="179"/>
    </location>
</feature>
<evidence type="ECO:0000313" key="2">
    <source>
        <dbReference type="EMBL" id="SMR74461.1"/>
    </source>
</evidence>
<dbReference type="Pfam" id="PF12118">
    <property type="entry name" value="SprA-related"/>
    <property type="match status" value="1"/>
</dbReference>
<feature type="compositionally biased region" description="Basic and acidic residues" evidence="1">
    <location>
        <begin position="29"/>
        <end position="57"/>
    </location>
</feature>
<feature type="region of interest" description="Disordered" evidence="1">
    <location>
        <begin position="162"/>
        <end position="213"/>
    </location>
</feature>
<gene>
    <name evidence="2" type="ORF">SAMN04487964_106107</name>
</gene>